<comment type="caution">
    <text evidence="2">The sequence shown here is derived from an EMBL/GenBank/DDBJ whole genome shotgun (WGS) entry which is preliminary data.</text>
</comment>
<reference evidence="2 3" key="1">
    <citation type="submission" date="2018-05" db="EMBL/GenBank/DDBJ databases">
        <title>Draft genome sequence of Scytalidium lignicola DSM 105466, a ubiquitous saprotrophic fungus.</title>
        <authorList>
            <person name="Buettner E."/>
            <person name="Gebauer A.M."/>
            <person name="Hofrichter M."/>
            <person name="Liers C."/>
            <person name="Kellner H."/>
        </authorList>
    </citation>
    <scope>NUCLEOTIDE SEQUENCE [LARGE SCALE GENOMIC DNA]</scope>
    <source>
        <strain evidence="2 3">DSM 105466</strain>
    </source>
</reference>
<dbReference type="AlphaFoldDB" id="A0A3E2H7T0"/>
<dbReference type="EMBL" id="NCSJ02000128">
    <property type="protein sequence ID" value="RFU29456.1"/>
    <property type="molecule type" value="Genomic_DNA"/>
</dbReference>
<organism evidence="2 3">
    <name type="scientific">Scytalidium lignicola</name>
    <name type="common">Hyphomycete</name>
    <dbReference type="NCBI Taxonomy" id="5539"/>
    <lineage>
        <taxon>Eukaryota</taxon>
        <taxon>Fungi</taxon>
        <taxon>Dikarya</taxon>
        <taxon>Ascomycota</taxon>
        <taxon>Pezizomycotina</taxon>
        <taxon>Leotiomycetes</taxon>
        <taxon>Leotiomycetes incertae sedis</taxon>
        <taxon>Scytalidium</taxon>
    </lineage>
</organism>
<dbReference type="STRING" id="5539.A0A3E2H7T0"/>
<proteinExistence type="predicted"/>
<dbReference type="OrthoDB" id="3435832at2759"/>
<keyword evidence="3" id="KW-1185">Reference proteome</keyword>
<feature type="region of interest" description="Disordered" evidence="1">
    <location>
        <begin position="159"/>
        <end position="197"/>
    </location>
</feature>
<evidence type="ECO:0000313" key="2">
    <source>
        <dbReference type="EMBL" id="RFU29456.1"/>
    </source>
</evidence>
<feature type="non-terminal residue" evidence="2">
    <location>
        <position position="1"/>
    </location>
</feature>
<evidence type="ECO:0000256" key="1">
    <source>
        <dbReference type="SAM" id="MobiDB-lite"/>
    </source>
</evidence>
<accession>A0A3E2H7T0</accession>
<dbReference type="Proteomes" id="UP000258309">
    <property type="component" value="Unassembled WGS sequence"/>
</dbReference>
<sequence length="283" mass="31302">MGKRYLDSRDRYCTLSIERPSWNFITNKKLSDDSQSYQTRTARDPLKPHIPHAANPMDQPMDQPEAQLPQDVNESQLPDISTGVPDASKLRQARHDLGTRVQALALLEASVPQPEITAITGIAKSSLYSLRRNAINRGYDPKVDRRILLKYVIDGPRSGRPRKYPKKGEEVEGGIANGKGGLQGGPKRLSDANSGSVGNVEVDERVLQLGNEGLEMRNDGLGMRNDGLEMRNDGLEMRNDGPGVRNEPLGMSSQAFNAASYGVNEGLRDERNPVFENGFEYEV</sequence>
<feature type="compositionally biased region" description="Polar residues" evidence="1">
    <location>
        <begin position="31"/>
        <end position="40"/>
    </location>
</feature>
<name>A0A3E2H7T0_SCYLI</name>
<feature type="non-terminal residue" evidence="2">
    <location>
        <position position="283"/>
    </location>
</feature>
<evidence type="ECO:0000313" key="3">
    <source>
        <dbReference type="Proteomes" id="UP000258309"/>
    </source>
</evidence>
<gene>
    <name evidence="2" type="ORF">B7463_g6902</name>
</gene>
<feature type="region of interest" description="Disordered" evidence="1">
    <location>
        <begin position="31"/>
        <end position="65"/>
    </location>
</feature>
<protein>
    <submittedName>
        <fullName evidence="2">Uncharacterized protein</fullName>
    </submittedName>
</protein>
<feature type="compositionally biased region" description="Gly residues" evidence="1">
    <location>
        <begin position="175"/>
        <end position="184"/>
    </location>
</feature>